<dbReference type="AlphaFoldDB" id="A0A1S0TU31"/>
<dbReference type="InParanoid" id="A0A1S0TU31"/>
<dbReference type="RefSeq" id="XP_003144111.1">
    <property type="nucleotide sequence ID" value="XM_003144063.1"/>
</dbReference>
<keyword evidence="1" id="KW-0472">Membrane</keyword>
<name>A0A1S0TU31_LOALO</name>
<organism evidence="2">
    <name type="scientific">Loa loa</name>
    <name type="common">Eye worm</name>
    <name type="synonym">Filaria loa</name>
    <dbReference type="NCBI Taxonomy" id="7209"/>
    <lineage>
        <taxon>Eukaryota</taxon>
        <taxon>Metazoa</taxon>
        <taxon>Ecdysozoa</taxon>
        <taxon>Nematoda</taxon>
        <taxon>Chromadorea</taxon>
        <taxon>Rhabditida</taxon>
        <taxon>Spirurina</taxon>
        <taxon>Spiruromorpha</taxon>
        <taxon>Filarioidea</taxon>
        <taxon>Onchocercidae</taxon>
        <taxon>Loa</taxon>
    </lineage>
</organism>
<protein>
    <submittedName>
        <fullName evidence="2">Uncharacterized protein</fullName>
    </submittedName>
</protein>
<dbReference type="GeneID" id="9945961"/>
<evidence type="ECO:0000256" key="1">
    <source>
        <dbReference type="SAM" id="Phobius"/>
    </source>
</evidence>
<evidence type="ECO:0000313" key="2">
    <source>
        <dbReference type="EMBL" id="EFO19959.1"/>
    </source>
</evidence>
<keyword evidence="1" id="KW-0812">Transmembrane</keyword>
<feature type="transmembrane region" description="Helical" evidence="1">
    <location>
        <begin position="65"/>
        <end position="87"/>
    </location>
</feature>
<dbReference type="EMBL" id="JH712122">
    <property type="protein sequence ID" value="EFO19959.1"/>
    <property type="molecule type" value="Genomic_DNA"/>
</dbReference>
<reference evidence="2" key="1">
    <citation type="submission" date="2012-04" db="EMBL/GenBank/DDBJ databases">
        <title>The Genome Sequence of Loa loa.</title>
        <authorList>
            <consortium name="The Broad Institute Genome Sequencing Platform"/>
            <consortium name="Broad Institute Genome Sequencing Center for Infectious Disease"/>
            <person name="Nutman T.B."/>
            <person name="Fink D.L."/>
            <person name="Russ C."/>
            <person name="Young S."/>
            <person name="Zeng Q."/>
            <person name="Gargeya S."/>
            <person name="Alvarado L."/>
            <person name="Berlin A."/>
            <person name="Chapman S.B."/>
            <person name="Chen Z."/>
            <person name="Freedman E."/>
            <person name="Gellesch M."/>
            <person name="Goldberg J."/>
            <person name="Griggs A."/>
            <person name="Gujja S."/>
            <person name="Heilman E.R."/>
            <person name="Heiman D."/>
            <person name="Howarth C."/>
            <person name="Mehta T."/>
            <person name="Neiman D."/>
            <person name="Pearson M."/>
            <person name="Roberts A."/>
            <person name="Saif S."/>
            <person name="Shea T."/>
            <person name="Shenoy N."/>
            <person name="Sisk P."/>
            <person name="Stolte C."/>
            <person name="Sykes S."/>
            <person name="White J."/>
            <person name="Yandava C."/>
            <person name="Haas B."/>
            <person name="Henn M.R."/>
            <person name="Nusbaum C."/>
            <person name="Birren B."/>
        </authorList>
    </citation>
    <scope>NUCLEOTIDE SEQUENCE [LARGE SCALE GENOMIC DNA]</scope>
</reference>
<sequence length="130" mass="14592">MALPCQVTKYGRHLKIVMDDAKLELVDKQSPVTVFMASKKYLIVEINIPTEEKDEWSNAPSEDRFLTGFTTIMATVICLAVFGVFLLKYKLLLTSSMPQKAFFECSELSHCTSTTISSFTAVTRTALIQQ</sequence>
<dbReference type="CTD" id="9945961"/>
<dbReference type="KEGG" id="loa:LOAG_08533"/>
<proteinExistence type="predicted"/>
<dbReference type="OrthoDB" id="5824181at2759"/>
<gene>
    <name evidence="2" type="ORF">LOAG_08533</name>
</gene>
<keyword evidence="1" id="KW-1133">Transmembrane helix</keyword>
<accession>A0A1S0TU31</accession>